<dbReference type="PANTHER" id="PTHR48098:SF6">
    <property type="entry name" value="FERRI-BACILLIBACTIN ESTERASE BESA"/>
    <property type="match status" value="1"/>
</dbReference>
<accession>A0A368ZFE8</accession>
<dbReference type="InterPro" id="IPR050583">
    <property type="entry name" value="Mycobacterial_A85_antigen"/>
</dbReference>
<dbReference type="Gene3D" id="3.40.50.1820">
    <property type="entry name" value="alpha/beta hydrolase"/>
    <property type="match status" value="1"/>
</dbReference>
<feature type="chain" id="PRO_5016934255" evidence="1">
    <location>
        <begin position="26"/>
        <end position="267"/>
    </location>
</feature>
<dbReference type="SUPFAM" id="SSF53474">
    <property type="entry name" value="alpha/beta-Hydrolases"/>
    <property type="match status" value="1"/>
</dbReference>
<keyword evidence="2" id="KW-0378">Hydrolase</keyword>
<dbReference type="EMBL" id="QPJO01000002">
    <property type="protein sequence ID" value="RCW92192.1"/>
    <property type="molecule type" value="Genomic_DNA"/>
</dbReference>
<feature type="signal peptide" evidence="1">
    <location>
        <begin position="1"/>
        <end position="25"/>
    </location>
</feature>
<sequence>MIMKPLLKFIFILFSLQLTSQTADIENVTTFTIEVPQLETTKKIWLYLPTNYSKSEKAYPVIYMHDAQNLFDAESSYAGEWKIDEYLNGLNERESIIVGIEHGNEKRIEELTPYKNATYGGGQGKAYIEFIKNNLKPKIDSTYNTLPDASNTTIFGSSLGGLVSFYAAMKYPETFGKAGVFSPAFWINPEIFTFVRSIELPGTTKLYFLAGTDEGENMLPKMEAMIHLLKSKGLKDEQLEQRIIEGGQHNEQLWASNFGTAYQWLYD</sequence>
<dbReference type="Pfam" id="PF00756">
    <property type="entry name" value="Esterase"/>
    <property type="match status" value="1"/>
</dbReference>
<name>A0A368ZFE8_9FLAO</name>
<protein>
    <submittedName>
        <fullName evidence="2">Putative alpha/beta superfamily hydrolase</fullName>
    </submittedName>
</protein>
<keyword evidence="1" id="KW-0732">Signal</keyword>
<dbReference type="OrthoDB" id="9784036at2"/>
<proteinExistence type="predicted"/>
<dbReference type="InterPro" id="IPR029058">
    <property type="entry name" value="AB_hydrolase_fold"/>
</dbReference>
<gene>
    <name evidence="2" type="ORF">DFQ08_102215</name>
</gene>
<comment type="caution">
    <text evidence="2">The sequence shown here is derived from an EMBL/GenBank/DDBJ whole genome shotgun (WGS) entry which is preliminary data.</text>
</comment>
<dbReference type="Proteomes" id="UP000253436">
    <property type="component" value="Unassembled WGS sequence"/>
</dbReference>
<reference evidence="2 3" key="1">
    <citation type="submission" date="2018-07" db="EMBL/GenBank/DDBJ databases">
        <title>Genomic Encyclopedia of Type Strains, Phase III (KMG-III): the genomes of soil and plant-associated and newly described type strains.</title>
        <authorList>
            <person name="Whitman W."/>
        </authorList>
    </citation>
    <scope>NUCLEOTIDE SEQUENCE [LARGE SCALE GENOMIC DNA]</scope>
    <source>
        <strain evidence="2 3">CECT 7958</strain>
    </source>
</reference>
<dbReference type="InterPro" id="IPR000801">
    <property type="entry name" value="Esterase-like"/>
</dbReference>
<evidence type="ECO:0000313" key="3">
    <source>
        <dbReference type="Proteomes" id="UP000253436"/>
    </source>
</evidence>
<evidence type="ECO:0000313" key="2">
    <source>
        <dbReference type="EMBL" id="RCW92192.1"/>
    </source>
</evidence>
<dbReference type="AlphaFoldDB" id="A0A368ZFE8"/>
<organism evidence="2 3">
    <name type="scientific">Winogradskyella arenosi</name>
    <dbReference type="NCBI Taxonomy" id="533325"/>
    <lineage>
        <taxon>Bacteria</taxon>
        <taxon>Pseudomonadati</taxon>
        <taxon>Bacteroidota</taxon>
        <taxon>Flavobacteriia</taxon>
        <taxon>Flavobacteriales</taxon>
        <taxon>Flavobacteriaceae</taxon>
        <taxon>Winogradskyella</taxon>
    </lineage>
</organism>
<dbReference type="PANTHER" id="PTHR48098">
    <property type="entry name" value="ENTEROCHELIN ESTERASE-RELATED"/>
    <property type="match status" value="1"/>
</dbReference>
<keyword evidence="3" id="KW-1185">Reference proteome</keyword>
<dbReference type="GO" id="GO:0016787">
    <property type="term" value="F:hydrolase activity"/>
    <property type="evidence" value="ECO:0007669"/>
    <property type="project" value="UniProtKB-KW"/>
</dbReference>
<evidence type="ECO:0000256" key="1">
    <source>
        <dbReference type="SAM" id="SignalP"/>
    </source>
</evidence>